<evidence type="ECO:0000313" key="2">
    <source>
        <dbReference type="Proteomes" id="UP000050349"/>
    </source>
</evidence>
<dbReference type="PATRIC" id="fig|294.162.peg.3651"/>
<comment type="caution">
    <text evidence="1">The sequence shown here is derived from an EMBL/GenBank/DDBJ whole genome shotgun (WGS) entry which is preliminary data.</text>
</comment>
<proteinExistence type="predicted"/>
<name>A0A0P8Z032_PSEFL</name>
<sequence length="29" mass="3311">MSSCYHSQTLQDRPNAAQACDSSYKNIYK</sequence>
<evidence type="ECO:0000313" key="1">
    <source>
        <dbReference type="EMBL" id="KPU58237.1"/>
    </source>
</evidence>
<protein>
    <submittedName>
        <fullName evidence="1">Uncharacterized protein</fullName>
    </submittedName>
</protein>
<accession>A0A0P8Z032</accession>
<dbReference type="Proteomes" id="UP000050349">
    <property type="component" value="Unassembled WGS sequence"/>
</dbReference>
<organism evidence="1 2">
    <name type="scientific">Pseudomonas fluorescens</name>
    <dbReference type="NCBI Taxonomy" id="294"/>
    <lineage>
        <taxon>Bacteria</taxon>
        <taxon>Pseudomonadati</taxon>
        <taxon>Pseudomonadota</taxon>
        <taxon>Gammaproteobacteria</taxon>
        <taxon>Pseudomonadales</taxon>
        <taxon>Pseudomonadaceae</taxon>
        <taxon>Pseudomonas</taxon>
    </lineage>
</organism>
<dbReference type="EMBL" id="LJXB01000082">
    <property type="protein sequence ID" value="KPU58237.1"/>
    <property type="molecule type" value="Genomic_DNA"/>
</dbReference>
<reference evidence="1 2" key="1">
    <citation type="submission" date="2015-09" db="EMBL/GenBank/DDBJ databases">
        <authorList>
            <person name="Jackson K.R."/>
            <person name="Lunt B.L."/>
            <person name="Fisher J.N.B."/>
            <person name="Gardner A.V."/>
            <person name="Bailey M.E."/>
            <person name="Deus L.M."/>
            <person name="Earl A.S."/>
            <person name="Gibby P.D."/>
            <person name="Hartmann K.A."/>
            <person name="Liu J.E."/>
            <person name="Manci A.M."/>
            <person name="Nielsen D.A."/>
            <person name="Solomon M.B."/>
            <person name="Breakwell D.P."/>
            <person name="Burnett S.H."/>
            <person name="Grose J.H."/>
        </authorList>
    </citation>
    <scope>NUCLEOTIDE SEQUENCE [LARGE SCALE GENOMIC DNA]</scope>
    <source>
        <strain evidence="1 2">S613</strain>
    </source>
</reference>
<dbReference type="AlphaFoldDB" id="A0A0P8Z032"/>
<gene>
    <name evidence="1" type="ORF">AN403_2703</name>
</gene>